<dbReference type="EMBL" id="JANSHE010005922">
    <property type="protein sequence ID" value="KAJ2968777.1"/>
    <property type="molecule type" value="Genomic_DNA"/>
</dbReference>
<dbReference type="Proteomes" id="UP001144978">
    <property type="component" value="Unassembled WGS sequence"/>
</dbReference>
<gene>
    <name evidence="1" type="ORF">NUW54_g13119</name>
</gene>
<sequence>MATWIGIIASSVRQPASFSSSLLAVSLHDRRSSPGARNAGSIQLVEFSTVLMDTGALSWVLKLARGPAAPGPVFPNSANVTWSVLRGRKARVSVSVDRDGAPRGGRPLRDWRDLLRVAASASAKRRVQVDQVVRCEYESRR</sequence>
<name>A0ACC1MQ14_9APHY</name>
<reference evidence="1" key="1">
    <citation type="submission" date="2022-08" db="EMBL/GenBank/DDBJ databases">
        <title>Genome Sequence of Pycnoporus sanguineus.</title>
        <authorList>
            <person name="Buettner E."/>
        </authorList>
    </citation>
    <scope>NUCLEOTIDE SEQUENCE</scope>
    <source>
        <strain evidence="1">CG-C14</strain>
    </source>
</reference>
<evidence type="ECO:0000313" key="1">
    <source>
        <dbReference type="EMBL" id="KAJ2968777.1"/>
    </source>
</evidence>
<accession>A0ACC1MQ14</accession>
<organism evidence="1 2">
    <name type="scientific">Trametes sanguinea</name>
    <dbReference type="NCBI Taxonomy" id="158606"/>
    <lineage>
        <taxon>Eukaryota</taxon>
        <taxon>Fungi</taxon>
        <taxon>Dikarya</taxon>
        <taxon>Basidiomycota</taxon>
        <taxon>Agaricomycotina</taxon>
        <taxon>Agaricomycetes</taxon>
        <taxon>Polyporales</taxon>
        <taxon>Polyporaceae</taxon>
        <taxon>Trametes</taxon>
    </lineage>
</organism>
<evidence type="ECO:0000313" key="2">
    <source>
        <dbReference type="Proteomes" id="UP001144978"/>
    </source>
</evidence>
<protein>
    <submittedName>
        <fullName evidence="1">Uncharacterized protein</fullName>
    </submittedName>
</protein>
<comment type="caution">
    <text evidence="1">The sequence shown here is derived from an EMBL/GenBank/DDBJ whole genome shotgun (WGS) entry which is preliminary data.</text>
</comment>
<proteinExistence type="predicted"/>
<keyword evidence="2" id="KW-1185">Reference proteome</keyword>